<dbReference type="AlphaFoldDB" id="A0AAV7RHV4"/>
<name>A0AAV7RHV4_PLEWA</name>
<accession>A0AAV7RHV4</accession>
<sequence length="146" mass="16985">MKLEERASVDDIFVPVTQLFMEALFTKFHEDIAVLWDDMVVGIKEDKKDVTDLGNRVAMMETGGYALEEELESRRWELLELREHNLDLQLHMEDLENRLRQSNIHINGVPPHSDGGYLEGFVICLFHHVHPEVAEKEIVIDHTHTQ</sequence>
<keyword evidence="2" id="KW-1185">Reference proteome</keyword>
<comment type="caution">
    <text evidence="1">The sequence shown here is derived from an EMBL/GenBank/DDBJ whole genome shotgun (WGS) entry which is preliminary data.</text>
</comment>
<reference evidence="1" key="1">
    <citation type="journal article" date="2022" name="bioRxiv">
        <title>Sequencing and chromosome-scale assembly of the giantPleurodeles waltlgenome.</title>
        <authorList>
            <person name="Brown T."/>
            <person name="Elewa A."/>
            <person name="Iarovenko S."/>
            <person name="Subramanian E."/>
            <person name="Araus A.J."/>
            <person name="Petzold A."/>
            <person name="Susuki M."/>
            <person name="Suzuki K.-i.T."/>
            <person name="Hayashi T."/>
            <person name="Toyoda A."/>
            <person name="Oliveira C."/>
            <person name="Osipova E."/>
            <person name="Leigh N.D."/>
            <person name="Simon A."/>
            <person name="Yun M.H."/>
        </authorList>
    </citation>
    <scope>NUCLEOTIDE SEQUENCE</scope>
    <source>
        <strain evidence="1">20211129_DDA</strain>
        <tissue evidence="1">Liver</tissue>
    </source>
</reference>
<protein>
    <submittedName>
        <fullName evidence="1">Uncharacterized protein</fullName>
    </submittedName>
</protein>
<evidence type="ECO:0000313" key="1">
    <source>
        <dbReference type="EMBL" id="KAJ1150799.1"/>
    </source>
</evidence>
<dbReference type="Proteomes" id="UP001066276">
    <property type="component" value="Chromosome 5"/>
</dbReference>
<evidence type="ECO:0000313" key="2">
    <source>
        <dbReference type="Proteomes" id="UP001066276"/>
    </source>
</evidence>
<proteinExistence type="predicted"/>
<gene>
    <name evidence="1" type="ORF">NDU88_003588</name>
</gene>
<dbReference type="EMBL" id="JANPWB010000009">
    <property type="protein sequence ID" value="KAJ1150799.1"/>
    <property type="molecule type" value="Genomic_DNA"/>
</dbReference>
<organism evidence="1 2">
    <name type="scientific">Pleurodeles waltl</name>
    <name type="common">Iberian ribbed newt</name>
    <dbReference type="NCBI Taxonomy" id="8319"/>
    <lineage>
        <taxon>Eukaryota</taxon>
        <taxon>Metazoa</taxon>
        <taxon>Chordata</taxon>
        <taxon>Craniata</taxon>
        <taxon>Vertebrata</taxon>
        <taxon>Euteleostomi</taxon>
        <taxon>Amphibia</taxon>
        <taxon>Batrachia</taxon>
        <taxon>Caudata</taxon>
        <taxon>Salamandroidea</taxon>
        <taxon>Salamandridae</taxon>
        <taxon>Pleurodelinae</taxon>
        <taxon>Pleurodeles</taxon>
    </lineage>
</organism>